<reference evidence="2" key="1">
    <citation type="submission" date="2021-06" db="EMBL/GenBank/DDBJ databases">
        <title>Parelaphostrongylus tenuis whole genome reference sequence.</title>
        <authorList>
            <person name="Garwood T.J."/>
            <person name="Larsen P.A."/>
            <person name="Fountain-Jones N.M."/>
            <person name="Garbe J.R."/>
            <person name="Macchietto M.G."/>
            <person name="Kania S.A."/>
            <person name="Gerhold R.W."/>
            <person name="Richards J.E."/>
            <person name="Wolf T.M."/>
        </authorList>
    </citation>
    <scope>NUCLEOTIDE SEQUENCE</scope>
    <source>
        <strain evidence="2">MNPRO001-30</strain>
        <tissue evidence="2">Meninges</tissue>
    </source>
</reference>
<sequence>MWHVRTTPQTYKPLLVIHHKSEENHARYLVCFGAFHVRHVAPTLIVIRTLIFFIILVYTLVTTSNDLLKICTVLKLLRRRKIAKRQPQ</sequence>
<proteinExistence type="predicted"/>
<keyword evidence="3" id="KW-1185">Reference proteome</keyword>
<keyword evidence="1" id="KW-0812">Transmembrane</keyword>
<comment type="caution">
    <text evidence="2">The sequence shown here is derived from an EMBL/GenBank/DDBJ whole genome shotgun (WGS) entry which is preliminary data.</text>
</comment>
<dbReference type="Proteomes" id="UP001196413">
    <property type="component" value="Unassembled WGS sequence"/>
</dbReference>
<gene>
    <name evidence="2" type="ORF">KIN20_033404</name>
</gene>
<protein>
    <submittedName>
        <fullName evidence="2">Uncharacterized protein</fullName>
    </submittedName>
</protein>
<accession>A0AAD5WIR9</accession>
<evidence type="ECO:0000313" key="3">
    <source>
        <dbReference type="Proteomes" id="UP001196413"/>
    </source>
</evidence>
<name>A0AAD5WIR9_PARTN</name>
<keyword evidence="1" id="KW-0472">Membrane</keyword>
<feature type="transmembrane region" description="Helical" evidence="1">
    <location>
        <begin position="50"/>
        <end position="77"/>
    </location>
</feature>
<evidence type="ECO:0000313" key="2">
    <source>
        <dbReference type="EMBL" id="KAJ1371451.1"/>
    </source>
</evidence>
<dbReference type="AlphaFoldDB" id="A0AAD5WIR9"/>
<dbReference type="EMBL" id="JAHQIW010006983">
    <property type="protein sequence ID" value="KAJ1371451.1"/>
    <property type="molecule type" value="Genomic_DNA"/>
</dbReference>
<organism evidence="2 3">
    <name type="scientific">Parelaphostrongylus tenuis</name>
    <name type="common">Meningeal worm</name>
    <dbReference type="NCBI Taxonomy" id="148309"/>
    <lineage>
        <taxon>Eukaryota</taxon>
        <taxon>Metazoa</taxon>
        <taxon>Ecdysozoa</taxon>
        <taxon>Nematoda</taxon>
        <taxon>Chromadorea</taxon>
        <taxon>Rhabditida</taxon>
        <taxon>Rhabditina</taxon>
        <taxon>Rhabditomorpha</taxon>
        <taxon>Strongyloidea</taxon>
        <taxon>Metastrongylidae</taxon>
        <taxon>Parelaphostrongylus</taxon>
    </lineage>
</organism>
<keyword evidence="1" id="KW-1133">Transmembrane helix</keyword>
<evidence type="ECO:0000256" key="1">
    <source>
        <dbReference type="SAM" id="Phobius"/>
    </source>
</evidence>